<comment type="caution">
    <text evidence="1">The sequence shown here is derived from an EMBL/GenBank/DDBJ whole genome shotgun (WGS) entry which is preliminary data.</text>
</comment>
<gene>
    <name evidence="1" type="ORF">LCGC14_0753850</name>
</gene>
<proteinExistence type="predicted"/>
<protein>
    <recommendedName>
        <fullName evidence="2">Right handed beta helix domain-containing protein</fullName>
    </recommendedName>
</protein>
<reference evidence="1" key="1">
    <citation type="journal article" date="2015" name="Nature">
        <title>Complex archaea that bridge the gap between prokaryotes and eukaryotes.</title>
        <authorList>
            <person name="Spang A."/>
            <person name="Saw J.H."/>
            <person name="Jorgensen S.L."/>
            <person name="Zaremba-Niedzwiedzka K."/>
            <person name="Martijn J."/>
            <person name="Lind A.E."/>
            <person name="van Eijk R."/>
            <person name="Schleper C."/>
            <person name="Guy L."/>
            <person name="Ettema T.J."/>
        </authorList>
    </citation>
    <scope>NUCLEOTIDE SEQUENCE</scope>
</reference>
<evidence type="ECO:0008006" key="2">
    <source>
        <dbReference type="Google" id="ProtNLM"/>
    </source>
</evidence>
<organism evidence="1">
    <name type="scientific">marine sediment metagenome</name>
    <dbReference type="NCBI Taxonomy" id="412755"/>
    <lineage>
        <taxon>unclassified sequences</taxon>
        <taxon>metagenomes</taxon>
        <taxon>ecological metagenomes</taxon>
    </lineage>
</organism>
<name>A0A0F9TA86_9ZZZZ</name>
<dbReference type="EMBL" id="LAZR01001832">
    <property type="protein sequence ID" value="KKN38408.1"/>
    <property type="molecule type" value="Genomic_DNA"/>
</dbReference>
<accession>A0A0F9TA86</accession>
<dbReference type="AlphaFoldDB" id="A0A0F9TA86"/>
<evidence type="ECO:0000313" key="1">
    <source>
        <dbReference type="EMBL" id="KKN38408.1"/>
    </source>
</evidence>
<sequence length="139" mass="15695">MRNRQKIKIAITVLVIISTFFTAKNFMLINHQGETERTIENLNPPKISGYWVTNFIHIDGNWSQAVGNYSWVNGDGSWSNPYIIENVTIDASTSPTRSGIIINNSKNDYFIIRNVTVFNAGNVSFDAGIKLDFITSRSF</sequence>